<sequence>MSFDVVPVNFTNDKSCFISLPSSIVKNIANKSELLVFELQSEDGHVVFASVKDTTASNQLGINGLFAEKLKLKDKQQVIVRVRRNVPVCSQVSIEPQSCDDWEILEKHASYVESHLLDQVRVVWPGLVLPVWVDRLCVYLKITVTNPSEECVLLVQDTEVVVSPKVRGTVAKDTKIKKPSTLPTREGDDYKPGRVSTQRRVQSMDSPMQPSSRSVSPSKWSWKEWVPWLLGVQHTSNRIQDPYRRENLRKKSIDYKGTDTIQEGLNFTFRVQPRKVRGTEKKKSEETDHCSECLFLQQPAVVFVNAEDIIEQTGNMNLHIPGMFLARLSKLLSPKIQMTEMEKELNEEKHKGKQKSVQSPKSETSEVSVEKKDHLTQCIVRVVVLDRKKTNSSDICELMLQTVTSEQPLLGHHVVVSDSLRRLMKLDATSCVWLQTIRTLPATPTSYLVHPVGSLPQGFSSQMVEMAFRKWITMVTTVRFPLVVFSGILVQFPLFKDKNMEFQFVFPEGTFTQTPDIPSYSLIHQENMNYVPLTVIQENQDPTKNPPKWPFLPMLQYSSIETVDSMLPKIQLSDLGGVEEYVPKALSHLEICLGTKPLADSMFRVTTPGLYNGMLLITGSRGSGKTSLAKALCRRMAEKENLARIFSVDCKPLRGKRPDSILKYLEEVFDEAIWRQPSIVLLDDLDHVVPAPSGPEAELSGEAIYGARIGEVIRDILRKEISNKGCMAVIATSLSRTSIHPLLVTSRGTHFLQELIRIDPPDKNKRQEIFTAIIKNRHMVSLQTLQQLDLNVILGKTEGYVAQDLENLVSRAIHSHTIQQDRSSEQSADRPQPEMILTQVDFDEAMNGFTPASIRNVPLHQAGELGWDDVGGLTDVKNTLKETLMWPSKYPMLFSSCPLRLRSGILLYGAPGTGKTLLAGVVARECGLNFISIKGPELLSKYIGASEQAVRDNFVRAQSAKPCVLFFDEFDSLAPRRGHDNTGVTDRVVNQLLTQLDGVEGLEGVYVLAATSRPDLIDPALLRPGRLDKCLQCQLPNMEERLKIFEALTKKMSLGKTVDLEYFARKCEHFSGADIKALLYNAQLESIHEFTGKVLKGEDSGFPMFSNDGMRQQSAKSRRSRSQKLLRVETVPPKVSTNKKIAHIPKLKDGPSPVMEEMEEKLSSQVEQIRGRLRVNKATEHVSTVDSMFSPVTTCKGQLIQINQSHLLAALKKTHPSVTEKERRKFKRIYENFTSTRGGDFGTSVEQTVGSRQTLA</sequence>
<keyword evidence="17" id="KW-1185">Reference proteome</keyword>
<proteinExistence type="inferred from homology"/>
<dbReference type="SUPFAM" id="SSF52540">
    <property type="entry name" value="P-loop containing nucleoside triphosphate hydrolases"/>
    <property type="match status" value="2"/>
</dbReference>
<dbReference type="GO" id="GO:0005829">
    <property type="term" value="C:cytosol"/>
    <property type="evidence" value="ECO:0007669"/>
    <property type="project" value="TreeGrafter"/>
</dbReference>
<keyword evidence="8" id="KW-0067">ATP-binding</keyword>
<dbReference type="OrthoDB" id="2187at2759"/>
<evidence type="ECO:0000256" key="12">
    <source>
        <dbReference type="ARBA" id="ARBA00034532"/>
    </source>
</evidence>
<evidence type="ECO:0000256" key="14">
    <source>
        <dbReference type="SAM" id="MobiDB-lite"/>
    </source>
</evidence>
<dbReference type="InterPro" id="IPR003959">
    <property type="entry name" value="ATPase_AAA_core"/>
</dbReference>
<keyword evidence="5" id="KW-0677">Repeat</keyword>
<dbReference type="Gene3D" id="3.10.330.10">
    <property type="match status" value="1"/>
</dbReference>
<dbReference type="InterPro" id="IPR015342">
    <property type="entry name" value="PEX1-N_C-lobe"/>
</dbReference>
<evidence type="ECO:0000256" key="1">
    <source>
        <dbReference type="ARBA" id="ARBA00004370"/>
    </source>
</evidence>
<dbReference type="SMR" id="A0A8W8IUR2"/>
<keyword evidence="7" id="KW-0378">Hydrolase</keyword>
<evidence type="ECO:0000256" key="8">
    <source>
        <dbReference type="ARBA" id="ARBA00022840"/>
    </source>
</evidence>
<feature type="domain" description="AAA+ ATPase" evidence="15">
    <location>
        <begin position="901"/>
        <end position="1037"/>
    </location>
</feature>
<dbReference type="InterPro" id="IPR041569">
    <property type="entry name" value="AAA_lid_3"/>
</dbReference>
<evidence type="ECO:0000256" key="7">
    <source>
        <dbReference type="ARBA" id="ARBA00022801"/>
    </source>
</evidence>
<feature type="compositionally biased region" description="Polar residues" evidence="14">
    <location>
        <begin position="355"/>
        <end position="367"/>
    </location>
</feature>
<feature type="compositionally biased region" description="Polar residues" evidence="14">
    <location>
        <begin position="195"/>
        <end position="205"/>
    </location>
</feature>
<feature type="domain" description="AAA+ ATPase" evidence="15">
    <location>
        <begin position="611"/>
        <end position="762"/>
    </location>
</feature>
<dbReference type="EnsemblMetazoa" id="G15955.3">
    <property type="protein sequence ID" value="G15955.3:cds"/>
    <property type="gene ID" value="G15955"/>
</dbReference>
<evidence type="ECO:0000256" key="9">
    <source>
        <dbReference type="ARBA" id="ARBA00022927"/>
    </source>
</evidence>
<name>A0A8W8IUR2_MAGGI</name>
<dbReference type="InterPro" id="IPR003593">
    <property type="entry name" value="AAA+_ATPase"/>
</dbReference>
<keyword evidence="10" id="KW-0472">Membrane</keyword>
<dbReference type="InterPro" id="IPR009010">
    <property type="entry name" value="Asp_de-COase-like_dom_sf"/>
</dbReference>
<dbReference type="Gene3D" id="2.40.40.20">
    <property type="match status" value="1"/>
</dbReference>
<evidence type="ECO:0000256" key="6">
    <source>
        <dbReference type="ARBA" id="ARBA00022741"/>
    </source>
</evidence>
<evidence type="ECO:0000256" key="5">
    <source>
        <dbReference type="ARBA" id="ARBA00022737"/>
    </source>
</evidence>
<dbReference type="SMART" id="SM00382">
    <property type="entry name" value="AAA"/>
    <property type="match status" value="2"/>
</dbReference>
<dbReference type="EnsemblMetazoa" id="G15955.2">
    <property type="protein sequence ID" value="G15955.2:cds"/>
    <property type="gene ID" value="G15955"/>
</dbReference>
<dbReference type="GO" id="GO:0016558">
    <property type="term" value="P:protein import into peroxisome matrix"/>
    <property type="evidence" value="ECO:0007669"/>
    <property type="project" value="TreeGrafter"/>
</dbReference>
<dbReference type="CDD" id="cd19526">
    <property type="entry name" value="RecA-like_PEX1_r2"/>
    <property type="match status" value="1"/>
</dbReference>
<dbReference type="OMA" id="PVWVEKS"/>
<keyword evidence="6" id="KW-0547">Nucleotide-binding</keyword>
<dbReference type="Proteomes" id="UP000005408">
    <property type="component" value="Unassembled WGS sequence"/>
</dbReference>
<evidence type="ECO:0000256" key="13">
    <source>
        <dbReference type="ARBA" id="ARBA00048778"/>
    </source>
</evidence>
<comment type="subcellular location">
    <subcellularLocation>
        <location evidence="1">Membrane</location>
    </subcellularLocation>
</comment>
<evidence type="ECO:0000256" key="4">
    <source>
        <dbReference type="ARBA" id="ARBA00022593"/>
    </source>
</evidence>
<dbReference type="GO" id="GO:0016887">
    <property type="term" value="F:ATP hydrolysis activity"/>
    <property type="evidence" value="ECO:0007669"/>
    <property type="project" value="InterPro"/>
</dbReference>
<keyword evidence="4" id="KW-0962">Peroxisome biogenesis</keyword>
<dbReference type="PROSITE" id="PS00674">
    <property type="entry name" value="AAA"/>
    <property type="match status" value="1"/>
</dbReference>
<feature type="region of interest" description="Disordered" evidence="14">
    <location>
        <begin position="172"/>
        <end position="215"/>
    </location>
</feature>
<dbReference type="SUPFAM" id="SSF50692">
    <property type="entry name" value="ADC-like"/>
    <property type="match status" value="1"/>
</dbReference>
<dbReference type="FunFam" id="1.10.8.60:FF:000105">
    <property type="entry name" value="PeRoXisome assembly factor"/>
    <property type="match status" value="1"/>
</dbReference>
<dbReference type="PANTHER" id="PTHR23077:SF12">
    <property type="entry name" value="PEROXISOMAL ATPASE PEX1"/>
    <property type="match status" value="1"/>
</dbReference>
<dbReference type="InterPro" id="IPR050168">
    <property type="entry name" value="AAA_ATPase_domain"/>
</dbReference>
<dbReference type="InterPro" id="IPR027417">
    <property type="entry name" value="P-loop_NTPase"/>
</dbReference>
<dbReference type="Gene3D" id="3.40.50.300">
    <property type="entry name" value="P-loop containing nucleotide triphosphate hydrolases"/>
    <property type="match status" value="2"/>
</dbReference>
<dbReference type="PANTHER" id="PTHR23077">
    <property type="entry name" value="AAA-FAMILY ATPASE"/>
    <property type="match status" value="1"/>
</dbReference>
<protein>
    <recommendedName>
        <fullName evidence="12">Peroxisomal ATPase PEX1</fullName>
    </recommendedName>
    <alternativeName>
        <fullName evidence="11">Peroxin-1</fullName>
    </alternativeName>
</protein>
<dbReference type="InterPro" id="IPR003960">
    <property type="entry name" value="ATPase_AAA_CS"/>
</dbReference>
<dbReference type="GO" id="GO:0005524">
    <property type="term" value="F:ATP binding"/>
    <property type="evidence" value="ECO:0007669"/>
    <property type="project" value="UniProtKB-KW"/>
</dbReference>
<keyword evidence="3" id="KW-0813">Transport</keyword>
<feature type="region of interest" description="Disordered" evidence="14">
    <location>
        <begin position="342"/>
        <end position="368"/>
    </location>
</feature>
<comment type="similarity">
    <text evidence="2">Belongs to the AAA ATPase family.</text>
</comment>
<dbReference type="Pfam" id="PF17862">
    <property type="entry name" value="AAA_lid_3"/>
    <property type="match status" value="1"/>
</dbReference>
<dbReference type="Gene3D" id="1.10.8.60">
    <property type="match status" value="2"/>
</dbReference>
<evidence type="ECO:0000313" key="17">
    <source>
        <dbReference type="Proteomes" id="UP000005408"/>
    </source>
</evidence>
<reference evidence="16" key="1">
    <citation type="submission" date="2022-08" db="UniProtKB">
        <authorList>
            <consortium name="EnsemblMetazoa"/>
        </authorList>
    </citation>
    <scope>IDENTIFICATION</scope>
    <source>
        <strain evidence="16">05x7-T-G4-1.051#20</strain>
    </source>
</reference>
<evidence type="ECO:0000256" key="2">
    <source>
        <dbReference type="ARBA" id="ARBA00006914"/>
    </source>
</evidence>
<evidence type="ECO:0000313" key="16">
    <source>
        <dbReference type="EnsemblMetazoa" id="G15955.2:cds"/>
    </source>
</evidence>
<dbReference type="InterPro" id="IPR029067">
    <property type="entry name" value="CDC48_domain_2-like_sf"/>
</dbReference>
<dbReference type="GO" id="GO:0005778">
    <property type="term" value="C:peroxisomal membrane"/>
    <property type="evidence" value="ECO:0007669"/>
    <property type="project" value="TreeGrafter"/>
</dbReference>
<feature type="compositionally biased region" description="Low complexity" evidence="14">
    <location>
        <begin position="206"/>
        <end position="215"/>
    </location>
</feature>
<dbReference type="SUPFAM" id="SSF54585">
    <property type="entry name" value="Cdc48 domain 2-like"/>
    <property type="match status" value="1"/>
</dbReference>
<evidence type="ECO:0000256" key="10">
    <source>
        <dbReference type="ARBA" id="ARBA00023136"/>
    </source>
</evidence>
<organism evidence="16 17">
    <name type="scientific">Magallana gigas</name>
    <name type="common">Pacific oyster</name>
    <name type="synonym">Crassostrea gigas</name>
    <dbReference type="NCBI Taxonomy" id="29159"/>
    <lineage>
        <taxon>Eukaryota</taxon>
        <taxon>Metazoa</taxon>
        <taxon>Spiralia</taxon>
        <taxon>Lophotrochozoa</taxon>
        <taxon>Mollusca</taxon>
        <taxon>Bivalvia</taxon>
        <taxon>Autobranchia</taxon>
        <taxon>Pteriomorphia</taxon>
        <taxon>Ostreida</taxon>
        <taxon>Ostreoidea</taxon>
        <taxon>Ostreidae</taxon>
        <taxon>Magallana</taxon>
    </lineage>
</organism>
<dbReference type="Pfam" id="PF00004">
    <property type="entry name" value="AAA"/>
    <property type="match status" value="2"/>
</dbReference>
<keyword evidence="9" id="KW-0653">Protein transport</keyword>
<dbReference type="FunFam" id="3.40.50.300:FF:001852">
    <property type="entry name" value="Peroxisomal biogenesis factor 1"/>
    <property type="match status" value="1"/>
</dbReference>
<evidence type="ECO:0000256" key="3">
    <source>
        <dbReference type="ARBA" id="ARBA00022448"/>
    </source>
</evidence>
<dbReference type="AlphaFoldDB" id="A0A8W8IUR2"/>
<accession>A0A8W8IUR2</accession>
<evidence type="ECO:0000256" key="11">
    <source>
        <dbReference type="ARBA" id="ARBA00032509"/>
    </source>
</evidence>
<comment type="catalytic activity">
    <reaction evidence="13">
        <text>ATP + H2O = ADP + phosphate + H(+)</text>
        <dbReference type="Rhea" id="RHEA:13065"/>
        <dbReference type="ChEBI" id="CHEBI:15377"/>
        <dbReference type="ChEBI" id="CHEBI:15378"/>
        <dbReference type="ChEBI" id="CHEBI:30616"/>
        <dbReference type="ChEBI" id="CHEBI:43474"/>
        <dbReference type="ChEBI" id="CHEBI:456216"/>
    </reaction>
    <physiologicalReaction direction="left-to-right" evidence="13">
        <dbReference type="Rhea" id="RHEA:13066"/>
    </physiologicalReaction>
</comment>
<dbReference type="Pfam" id="PF09262">
    <property type="entry name" value="PEX-1N"/>
    <property type="match status" value="1"/>
</dbReference>
<evidence type="ECO:0000259" key="15">
    <source>
        <dbReference type="SMART" id="SM00382"/>
    </source>
</evidence>